<reference evidence="2 3" key="2">
    <citation type="journal article" date="2021" name="Int. J. Syst. Evol. Microbiol.">
        <title>Isolation and Polyphasic Characterization of Desulfuromonas versatilis sp. Nov., an Electrogenic Bacteria Capable of Versatile Metabolism Isolated from a Graphene Oxide-Reducing Enrichment Culture.</title>
        <authorList>
            <person name="Xie L."/>
            <person name="Yoshida N."/>
            <person name="Ishii S."/>
            <person name="Meng L."/>
        </authorList>
    </citation>
    <scope>NUCLEOTIDE SEQUENCE [LARGE SCALE GENOMIC DNA]</scope>
    <source>
        <strain evidence="2 3">NIT-T3</strain>
    </source>
</reference>
<evidence type="ECO:0000313" key="3">
    <source>
        <dbReference type="Proteomes" id="UP001319827"/>
    </source>
</evidence>
<keyword evidence="3" id="KW-1185">Reference proteome</keyword>
<feature type="signal peptide" evidence="1">
    <location>
        <begin position="1"/>
        <end position="23"/>
    </location>
</feature>
<protein>
    <submittedName>
        <fullName evidence="2">Lipoprotein</fullName>
    </submittedName>
</protein>
<reference evidence="2 3" key="1">
    <citation type="journal article" date="2016" name="C (Basel)">
        <title>Selective Growth of and Electricity Production by Marine Exoelectrogenic Bacteria in Self-Aggregated Hydrogel of Microbially Reduced Graphene Oxide.</title>
        <authorList>
            <person name="Yoshida N."/>
            <person name="Goto Y."/>
            <person name="Miyata Y."/>
        </authorList>
    </citation>
    <scope>NUCLEOTIDE SEQUENCE [LARGE SCALE GENOMIC DNA]</scope>
    <source>
        <strain evidence="2 3">NIT-T3</strain>
    </source>
</reference>
<gene>
    <name evidence="2" type="ORF">DESUT3_20840</name>
</gene>
<sequence>MPIMRLFFTAMALGMLLSGCGFAVVPKATATATVDPVAGSISETNKGVRVTARVQDLEIVPYHTLENLTSFLVTVENLTQGPLSIPLDSFLLIDQDGTQYRAVPPERVIEIAKKDSAYLIPYPYVGYYYLEDREKGTFFNTFDSALPYFAENYPQDIRTEGLPQQSIIPGAKVSGAVYFLAELGSLKSFEMRVYLPGADLAGPADFRLPFSIEKK</sequence>
<feature type="chain" id="PRO_5047317090" evidence="1">
    <location>
        <begin position="24"/>
        <end position="215"/>
    </location>
</feature>
<dbReference type="Proteomes" id="UP001319827">
    <property type="component" value="Chromosome"/>
</dbReference>
<organism evidence="2 3">
    <name type="scientific">Desulfuromonas versatilis</name>
    <dbReference type="NCBI Taxonomy" id="2802975"/>
    <lineage>
        <taxon>Bacteria</taxon>
        <taxon>Pseudomonadati</taxon>
        <taxon>Thermodesulfobacteriota</taxon>
        <taxon>Desulfuromonadia</taxon>
        <taxon>Desulfuromonadales</taxon>
        <taxon>Desulfuromonadaceae</taxon>
        <taxon>Desulfuromonas</taxon>
    </lineage>
</organism>
<name>A0ABN6DY43_9BACT</name>
<accession>A0ABN6DY43</accession>
<dbReference type="EMBL" id="AP024355">
    <property type="protein sequence ID" value="BCR05015.1"/>
    <property type="molecule type" value="Genomic_DNA"/>
</dbReference>
<dbReference type="RefSeq" id="WP_221248451.1">
    <property type="nucleotide sequence ID" value="NZ_AP024355.1"/>
</dbReference>
<evidence type="ECO:0000313" key="2">
    <source>
        <dbReference type="EMBL" id="BCR05015.1"/>
    </source>
</evidence>
<keyword evidence="2" id="KW-0449">Lipoprotein</keyword>
<proteinExistence type="predicted"/>
<keyword evidence="1" id="KW-0732">Signal</keyword>
<dbReference type="PROSITE" id="PS51257">
    <property type="entry name" value="PROKAR_LIPOPROTEIN"/>
    <property type="match status" value="1"/>
</dbReference>
<evidence type="ECO:0000256" key="1">
    <source>
        <dbReference type="SAM" id="SignalP"/>
    </source>
</evidence>